<keyword evidence="6" id="KW-1185">Reference proteome</keyword>
<reference evidence="5 6" key="1">
    <citation type="submission" date="2015-02" db="EMBL/GenBank/DDBJ databases">
        <title>Draft genome sequences of ten Microbacterium spp. with emphasis on heavy metal contaminated environments.</title>
        <authorList>
            <person name="Corretto E."/>
        </authorList>
    </citation>
    <scope>NUCLEOTIDE SEQUENCE [LARGE SCALE GENOMIC DNA]</scope>
    <source>
        <strain evidence="5 6">ARN176</strain>
    </source>
</reference>
<evidence type="ECO:0000256" key="3">
    <source>
        <dbReference type="ARBA" id="ARBA00023163"/>
    </source>
</evidence>
<keyword evidence="1" id="KW-0805">Transcription regulation</keyword>
<evidence type="ECO:0000259" key="4">
    <source>
        <dbReference type="PROSITE" id="PS50043"/>
    </source>
</evidence>
<evidence type="ECO:0000313" key="5">
    <source>
        <dbReference type="EMBL" id="KJL31162.1"/>
    </source>
</evidence>
<dbReference type="RefSeq" id="WP_045273346.1">
    <property type="nucleotide sequence ID" value="NZ_JYIX01000039.1"/>
</dbReference>
<dbReference type="PROSITE" id="PS50043">
    <property type="entry name" value="HTH_LUXR_2"/>
    <property type="match status" value="1"/>
</dbReference>
<dbReference type="PRINTS" id="PR00038">
    <property type="entry name" value="HTHLUXR"/>
</dbReference>
<keyword evidence="2" id="KW-0238">DNA-binding</keyword>
<dbReference type="Gene3D" id="1.25.40.10">
    <property type="entry name" value="Tetratricopeptide repeat domain"/>
    <property type="match status" value="1"/>
</dbReference>
<evidence type="ECO:0000256" key="1">
    <source>
        <dbReference type="ARBA" id="ARBA00023015"/>
    </source>
</evidence>
<evidence type="ECO:0000313" key="6">
    <source>
        <dbReference type="Proteomes" id="UP000033740"/>
    </source>
</evidence>
<dbReference type="PANTHER" id="PTHR44688:SF16">
    <property type="entry name" value="DNA-BINDING TRANSCRIPTIONAL ACTIVATOR DEVR_DOSR"/>
    <property type="match status" value="1"/>
</dbReference>
<dbReference type="InterPro" id="IPR011990">
    <property type="entry name" value="TPR-like_helical_dom_sf"/>
</dbReference>
<dbReference type="SUPFAM" id="SSF48452">
    <property type="entry name" value="TPR-like"/>
    <property type="match status" value="1"/>
</dbReference>
<dbReference type="Gene3D" id="1.10.10.10">
    <property type="entry name" value="Winged helix-like DNA-binding domain superfamily/Winged helix DNA-binding domain"/>
    <property type="match status" value="1"/>
</dbReference>
<dbReference type="Pfam" id="PF00196">
    <property type="entry name" value="GerE"/>
    <property type="match status" value="1"/>
</dbReference>
<keyword evidence="3" id="KW-0804">Transcription</keyword>
<dbReference type="InterPro" id="IPR000792">
    <property type="entry name" value="Tscrpt_reg_LuxR_C"/>
</dbReference>
<dbReference type="EMBL" id="JYIX01000039">
    <property type="protein sequence ID" value="KJL31162.1"/>
    <property type="molecule type" value="Genomic_DNA"/>
</dbReference>
<comment type="caution">
    <text evidence="5">The sequence shown here is derived from an EMBL/GenBank/DDBJ whole genome shotgun (WGS) entry which is preliminary data.</text>
</comment>
<dbReference type="GO" id="GO:0006355">
    <property type="term" value="P:regulation of DNA-templated transcription"/>
    <property type="evidence" value="ECO:0007669"/>
    <property type="project" value="InterPro"/>
</dbReference>
<dbReference type="PANTHER" id="PTHR44688">
    <property type="entry name" value="DNA-BINDING TRANSCRIPTIONAL ACTIVATOR DEVR_DOSR"/>
    <property type="match status" value="1"/>
</dbReference>
<dbReference type="PATRIC" id="fig|582680.6.peg.3361"/>
<sequence>MRDIAGRATAAWLAGDADELIRLMATRSIELWFTVPPEDLSRMISDLPPDRLRLSPEAALASRLLAPGLLQDPSGFSVGRRDDLPPHLRRWMALVEGWQARLGGDLETAYEVLIGLPEITEADPTLVDPTRGVRSLFLNQAALTAALSGRFREALALYQRALCVQPVTDLTFLSREAHLRSALIHGIYGTPDAAVAHLTEAQRLVRSPSWVEPQLDAEQRFVEAFLREGEPERSFAEILQLTYARMGEIWPLQLLALHRAGVLAERRVDSRERIEALLFAGLGAGSSGLPGSVPQSLLALDSLLSGNIPRAREEARAVADGSWPSRVVLDLIRIASGATKTAIADLNAAAPQTAGLRQADRQRTMLLALAQHLSGNALAASAAVERMSLLNLESGQHEVAVLRMLSPRLLGTLGEFVPGLLAHGAAGPRPGVLDDPRLTTHELDVLAGLARGETRGQIASSLFRSVNTVKTHQRSLYRKLGVASGREAVLRATALGYL</sequence>
<feature type="domain" description="HTH luxR-type" evidence="4">
    <location>
        <begin position="431"/>
        <end position="496"/>
    </location>
</feature>
<gene>
    <name evidence="5" type="primary">malT_2</name>
    <name evidence="5" type="ORF">RS86_03278</name>
</gene>
<accession>A0A0F0LD69</accession>
<evidence type="ECO:0000256" key="2">
    <source>
        <dbReference type="ARBA" id="ARBA00023125"/>
    </source>
</evidence>
<dbReference type="SUPFAM" id="SSF46894">
    <property type="entry name" value="C-terminal effector domain of the bipartite response regulators"/>
    <property type="match status" value="1"/>
</dbReference>
<dbReference type="InterPro" id="IPR016032">
    <property type="entry name" value="Sig_transdc_resp-reg_C-effctor"/>
</dbReference>
<dbReference type="SMART" id="SM00421">
    <property type="entry name" value="HTH_LUXR"/>
    <property type="match status" value="1"/>
</dbReference>
<dbReference type="AlphaFoldDB" id="A0A0F0LD69"/>
<dbReference type="Proteomes" id="UP000033740">
    <property type="component" value="Unassembled WGS sequence"/>
</dbReference>
<dbReference type="STRING" id="582680.RS86_03278"/>
<dbReference type="GO" id="GO:0003677">
    <property type="term" value="F:DNA binding"/>
    <property type="evidence" value="ECO:0007669"/>
    <property type="project" value="UniProtKB-KW"/>
</dbReference>
<protein>
    <submittedName>
        <fullName evidence="5">HTH-type transcriptional regulator MalT</fullName>
    </submittedName>
</protein>
<proteinExistence type="predicted"/>
<dbReference type="InterPro" id="IPR036388">
    <property type="entry name" value="WH-like_DNA-bd_sf"/>
</dbReference>
<organism evidence="5 6">
    <name type="scientific">Microbacterium azadirachtae</name>
    <dbReference type="NCBI Taxonomy" id="582680"/>
    <lineage>
        <taxon>Bacteria</taxon>
        <taxon>Bacillati</taxon>
        <taxon>Actinomycetota</taxon>
        <taxon>Actinomycetes</taxon>
        <taxon>Micrococcales</taxon>
        <taxon>Microbacteriaceae</taxon>
        <taxon>Microbacterium</taxon>
    </lineage>
</organism>
<dbReference type="CDD" id="cd06170">
    <property type="entry name" value="LuxR_C_like"/>
    <property type="match status" value="1"/>
</dbReference>
<name>A0A0F0LD69_9MICO</name>